<dbReference type="AlphaFoldDB" id="A0A166SBA7"/>
<proteinExistence type="predicted"/>
<feature type="compositionally biased region" description="Polar residues" evidence="1">
    <location>
        <begin position="71"/>
        <end position="86"/>
    </location>
</feature>
<sequence>MPLARMSLSRVTFPYTDPRSFAAFSMTLEGVGVSACPLPPAPHSTSHPRHTLPLPPLSSPPKPAMPPGSPVSLTSRLDGQVRSTCLSASTRCTRSQRSSSPPARHRTPSCPSRPCPPSPSPPAPNLDRGSHHIRQGQLHRHLVRHVPHRHERRVREGRLQWHVRYHPEVSYRRCTVYAVVTTNGTPSADTNTGAGVAVLDFLFNSNGKPLA</sequence>
<feature type="compositionally biased region" description="Low complexity" evidence="1">
    <location>
        <begin position="87"/>
        <end position="100"/>
    </location>
</feature>
<gene>
    <name evidence="2" type="ORF">FIBSPDRAFT_213205</name>
</gene>
<feature type="compositionally biased region" description="Pro residues" evidence="1">
    <location>
        <begin position="111"/>
        <end position="124"/>
    </location>
</feature>
<protein>
    <submittedName>
        <fullName evidence="2">Uncharacterized protein</fullName>
    </submittedName>
</protein>
<evidence type="ECO:0000313" key="2">
    <source>
        <dbReference type="EMBL" id="KZP29249.1"/>
    </source>
</evidence>
<reference evidence="2 3" key="1">
    <citation type="journal article" date="2016" name="Mol. Biol. Evol.">
        <title>Comparative Genomics of Early-Diverging Mushroom-Forming Fungi Provides Insights into the Origins of Lignocellulose Decay Capabilities.</title>
        <authorList>
            <person name="Nagy L.G."/>
            <person name="Riley R."/>
            <person name="Tritt A."/>
            <person name="Adam C."/>
            <person name="Daum C."/>
            <person name="Floudas D."/>
            <person name="Sun H."/>
            <person name="Yadav J.S."/>
            <person name="Pangilinan J."/>
            <person name="Larsson K.H."/>
            <person name="Matsuura K."/>
            <person name="Barry K."/>
            <person name="Labutti K."/>
            <person name="Kuo R."/>
            <person name="Ohm R.A."/>
            <person name="Bhattacharya S.S."/>
            <person name="Shirouzu T."/>
            <person name="Yoshinaga Y."/>
            <person name="Martin F.M."/>
            <person name="Grigoriev I.V."/>
            <person name="Hibbett D.S."/>
        </authorList>
    </citation>
    <scope>NUCLEOTIDE SEQUENCE [LARGE SCALE GENOMIC DNA]</scope>
    <source>
        <strain evidence="2 3">CBS 109695</strain>
    </source>
</reference>
<keyword evidence="3" id="KW-1185">Reference proteome</keyword>
<dbReference type="EMBL" id="KV417499">
    <property type="protein sequence ID" value="KZP29249.1"/>
    <property type="molecule type" value="Genomic_DNA"/>
</dbReference>
<name>A0A166SBA7_9AGAM</name>
<evidence type="ECO:0000256" key="1">
    <source>
        <dbReference type="SAM" id="MobiDB-lite"/>
    </source>
</evidence>
<accession>A0A166SBA7</accession>
<organism evidence="2 3">
    <name type="scientific">Athelia psychrophila</name>
    <dbReference type="NCBI Taxonomy" id="1759441"/>
    <lineage>
        <taxon>Eukaryota</taxon>
        <taxon>Fungi</taxon>
        <taxon>Dikarya</taxon>
        <taxon>Basidiomycota</taxon>
        <taxon>Agaricomycotina</taxon>
        <taxon>Agaricomycetes</taxon>
        <taxon>Agaricomycetidae</taxon>
        <taxon>Atheliales</taxon>
        <taxon>Atheliaceae</taxon>
        <taxon>Athelia</taxon>
    </lineage>
</organism>
<dbReference type="Proteomes" id="UP000076532">
    <property type="component" value="Unassembled WGS sequence"/>
</dbReference>
<feature type="compositionally biased region" description="Pro residues" evidence="1">
    <location>
        <begin position="53"/>
        <end position="69"/>
    </location>
</feature>
<evidence type="ECO:0000313" key="3">
    <source>
        <dbReference type="Proteomes" id="UP000076532"/>
    </source>
</evidence>
<feature type="region of interest" description="Disordered" evidence="1">
    <location>
        <begin position="39"/>
        <end position="130"/>
    </location>
</feature>